<evidence type="ECO:0000256" key="6">
    <source>
        <dbReference type="ARBA" id="ARBA00022842"/>
    </source>
</evidence>
<comment type="cofactor">
    <cofactor evidence="1 8">
        <name>Mg(2+)</name>
        <dbReference type="ChEBI" id="CHEBI:18420"/>
    </cofactor>
</comment>
<gene>
    <name evidence="8" type="primary">vapC</name>
    <name evidence="10" type="ORF">EXU48_07525</name>
</gene>
<evidence type="ECO:0000259" key="9">
    <source>
        <dbReference type="Pfam" id="PF01850"/>
    </source>
</evidence>
<dbReference type="EC" id="3.1.-.-" evidence="8"/>
<dbReference type="Gene3D" id="3.40.50.1010">
    <property type="entry name" value="5'-nuclease"/>
    <property type="match status" value="1"/>
</dbReference>
<evidence type="ECO:0000313" key="10">
    <source>
        <dbReference type="EMBL" id="TDE96077.1"/>
    </source>
</evidence>
<evidence type="ECO:0000313" key="11">
    <source>
        <dbReference type="Proteomes" id="UP000504882"/>
    </source>
</evidence>
<dbReference type="HAMAP" id="MF_00265">
    <property type="entry name" value="VapC_Nob1"/>
    <property type="match status" value="1"/>
</dbReference>
<comment type="similarity">
    <text evidence="7 8">Belongs to the PINc/VapC protein family.</text>
</comment>
<keyword evidence="11" id="KW-1185">Reference proteome</keyword>
<reference evidence="10 11" key="1">
    <citation type="submission" date="2019-03" db="EMBL/GenBank/DDBJ databases">
        <title>Genomic features of bacteria from cold environments.</title>
        <authorList>
            <person name="Shen L."/>
        </authorList>
    </citation>
    <scope>NUCLEOTIDE SEQUENCE [LARGE SCALE GENOMIC DNA]</scope>
    <source>
        <strain evidence="11">T3246-1</strain>
    </source>
</reference>
<accession>A0ABY2E668</accession>
<dbReference type="InterPro" id="IPR050556">
    <property type="entry name" value="Type_II_TA_system_RNase"/>
</dbReference>
<feature type="binding site" evidence="8">
    <location>
        <position position="104"/>
    </location>
    <ligand>
        <name>Mg(2+)</name>
        <dbReference type="ChEBI" id="CHEBI:18420"/>
    </ligand>
</feature>
<keyword evidence="2 8" id="KW-1277">Toxin-antitoxin system</keyword>
<keyword evidence="3 8" id="KW-0540">Nuclease</keyword>
<dbReference type="CDD" id="cd18731">
    <property type="entry name" value="PIN_NgFitB-like"/>
    <property type="match status" value="1"/>
</dbReference>
<feature type="binding site" evidence="8">
    <location>
        <position position="5"/>
    </location>
    <ligand>
        <name>Mg(2+)</name>
        <dbReference type="ChEBI" id="CHEBI:18420"/>
    </ligand>
</feature>
<feature type="domain" description="PIN" evidence="9">
    <location>
        <begin position="2"/>
        <end position="127"/>
    </location>
</feature>
<dbReference type="EMBL" id="SMNA01000003">
    <property type="protein sequence ID" value="TDE96077.1"/>
    <property type="molecule type" value="Genomic_DNA"/>
</dbReference>
<name>A0ABY2E668_9MICO</name>
<dbReference type="Proteomes" id="UP000504882">
    <property type="component" value="Unassembled WGS sequence"/>
</dbReference>
<dbReference type="PANTHER" id="PTHR33653:SF1">
    <property type="entry name" value="RIBONUCLEASE VAPC2"/>
    <property type="match status" value="1"/>
</dbReference>
<comment type="caution">
    <text evidence="10">The sequence shown here is derived from an EMBL/GenBank/DDBJ whole genome shotgun (WGS) entry which is preliminary data.</text>
</comment>
<dbReference type="SUPFAM" id="SSF88723">
    <property type="entry name" value="PIN domain-like"/>
    <property type="match status" value="1"/>
</dbReference>
<protein>
    <recommendedName>
        <fullName evidence="8">Ribonuclease VapC</fullName>
        <shortName evidence="8">RNase VapC</shortName>
        <ecNumber evidence="8">3.1.-.-</ecNumber>
    </recommendedName>
    <alternativeName>
        <fullName evidence="8">Toxin VapC</fullName>
    </alternativeName>
</protein>
<keyword evidence="8" id="KW-0800">Toxin</keyword>
<dbReference type="InterPro" id="IPR029060">
    <property type="entry name" value="PIN-like_dom_sf"/>
</dbReference>
<dbReference type="Pfam" id="PF01850">
    <property type="entry name" value="PIN"/>
    <property type="match status" value="1"/>
</dbReference>
<evidence type="ECO:0000256" key="2">
    <source>
        <dbReference type="ARBA" id="ARBA00022649"/>
    </source>
</evidence>
<evidence type="ECO:0000256" key="1">
    <source>
        <dbReference type="ARBA" id="ARBA00001946"/>
    </source>
</evidence>
<evidence type="ECO:0000256" key="3">
    <source>
        <dbReference type="ARBA" id="ARBA00022722"/>
    </source>
</evidence>
<keyword evidence="5 8" id="KW-0378">Hydrolase</keyword>
<keyword evidence="4 8" id="KW-0479">Metal-binding</keyword>
<dbReference type="InterPro" id="IPR002716">
    <property type="entry name" value="PIN_dom"/>
</dbReference>
<dbReference type="PANTHER" id="PTHR33653">
    <property type="entry name" value="RIBONUCLEASE VAPC2"/>
    <property type="match status" value="1"/>
</dbReference>
<sequence>MIVLDTNVISEMTRPAPDPEVLRWLDDLEPGEAYLTVVTVAELLDGVERMPTGRRRSELAASVADLVDLDFVGRVLPFDVAASFRYATVLSVRRGLGRPIGMADAIIAGIALEAGATLATRNTRDFDGVGLPLVNPWTAPG</sequence>
<dbReference type="InterPro" id="IPR022907">
    <property type="entry name" value="VapC_family"/>
</dbReference>
<keyword evidence="6 8" id="KW-0460">Magnesium</keyword>
<comment type="function">
    <text evidence="8">Toxic component of a toxin-antitoxin (TA) system. An RNase.</text>
</comment>
<evidence type="ECO:0000256" key="7">
    <source>
        <dbReference type="ARBA" id="ARBA00038093"/>
    </source>
</evidence>
<proteinExistence type="inferred from homology"/>
<organism evidence="10 11">
    <name type="scientific">Occultella glacieicola</name>
    <dbReference type="NCBI Taxonomy" id="2518684"/>
    <lineage>
        <taxon>Bacteria</taxon>
        <taxon>Bacillati</taxon>
        <taxon>Actinomycetota</taxon>
        <taxon>Actinomycetes</taxon>
        <taxon>Micrococcales</taxon>
        <taxon>Ruaniaceae</taxon>
        <taxon>Occultella</taxon>
    </lineage>
</organism>
<evidence type="ECO:0000256" key="5">
    <source>
        <dbReference type="ARBA" id="ARBA00022801"/>
    </source>
</evidence>
<evidence type="ECO:0000256" key="8">
    <source>
        <dbReference type="HAMAP-Rule" id="MF_00265"/>
    </source>
</evidence>
<dbReference type="RefSeq" id="WP_133107007.1">
    <property type="nucleotide sequence ID" value="NZ_SMNA01000003.1"/>
</dbReference>
<evidence type="ECO:0000256" key="4">
    <source>
        <dbReference type="ARBA" id="ARBA00022723"/>
    </source>
</evidence>